<dbReference type="InterPro" id="IPR032675">
    <property type="entry name" value="LRR_dom_sf"/>
</dbReference>
<keyword evidence="9" id="KW-0675">Receptor</keyword>
<keyword evidence="6 12" id="KW-1133">Transmembrane helix</keyword>
<keyword evidence="7" id="KW-0297">G-protein coupled receptor</keyword>
<dbReference type="CDD" id="cd15136">
    <property type="entry name" value="7tmA_Glyco_hormone_R"/>
    <property type="match status" value="1"/>
</dbReference>
<evidence type="ECO:0000256" key="10">
    <source>
        <dbReference type="ARBA" id="ARBA00023224"/>
    </source>
</evidence>
<feature type="domain" description="G-protein coupled receptors family 1 profile" evidence="13">
    <location>
        <begin position="481"/>
        <end position="727"/>
    </location>
</feature>
<evidence type="ECO:0000256" key="8">
    <source>
        <dbReference type="ARBA" id="ARBA00023136"/>
    </source>
</evidence>
<keyword evidence="3" id="KW-0433">Leucine-rich repeat</keyword>
<evidence type="ECO:0000256" key="11">
    <source>
        <dbReference type="SAM" id="MobiDB-lite"/>
    </source>
</evidence>
<dbReference type="InterPro" id="IPR003591">
    <property type="entry name" value="Leu-rich_rpt_typical-subtyp"/>
</dbReference>
<reference evidence="15" key="1">
    <citation type="submission" date="2025-08" db="UniProtKB">
        <authorList>
            <consortium name="RefSeq"/>
        </authorList>
    </citation>
    <scope>IDENTIFICATION</scope>
    <source>
        <tissue evidence="15">Testes</tissue>
    </source>
</reference>
<dbReference type="Pfam" id="PF13855">
    <property type="entry name" value="LRR_8"/>
    <property type="match status" value="3"/>
</dbReference>
<dbReference type="Gene3D" id="3.80.10.10">
    <property type="entry name" value="Ribonuclease Inhibitor"/>
    <property type="match status" value="2"/>
</dbReference>
<keyword evidence="8 12" id="KW-0472">Membrane</keyword>
<dbReference type="GeneID" id="102806797"/>
<dbReference type="RefSeq" id="XP_006822611.1">
    <property type="nucleotide sequence ID" value="XM_006822548.1"/>
</dbReference>
<evidence type="ECO:0000256" key="4">
    <source>
        <dbReference type="ARBA" id="ARBA00022692"/>
    </source>
</evidence>
<evidence type="ECO:0000313" key="14">
    <source>
        <dbReference type="Proteomes" id="UP000694865"/>
    </source>
</evidence>
<evidence type="ECO:0000256" key="2">
    <source>
        <dbReference type="ARBA" id="ARBA00022475"/>
    </source>
</evidence>
<dbReference type="InterPro" id="IPR001611">
    <property type="entry name" value="Leu-rich_rpt"/>
</dbReference>
<keyword evidence="14" id="KW-1185">Reference proteome</keyword>
<evidence type="ECO:0000256" key="1">
    <source>
        <dbReference type="ARBA" id="ARBA00004651"/>
    </source>
</evidence>
<dbReference type="Proteomes" id="UP000694865">
    <property type="component" value="Unplaced"/>
</dbReference>
<evidence type="ECO:0000256" key="3">
    <source>
        <dbReference type="ARBA" id="ARBA00022614"/>
    </source>
</evidence>
<feature type="compositionally biased region" description="Low complexity" evidence="11">
    <location>
        <begin position="762"/>
        <end position="776"/>
    </location>
</feature>
<dbReference type="PANTHER" id="PTHR24372:SF82">
    <property type="entry name" value="RICKETS"/>
    <property type="match status" value="1"/>
</dbReference>
<evidence type="ECO:0000256" key="5">
    <source>
        <dbReference type="ARBA" id="ARBA00022737"/>
    </source>
</evidence>
<proteinExistence type="predicted"/>
<gene>
    <name evidence="15" type="primary">LOC102806797</name>
</gene>
<feature type="transmembrane region" description="Helical" evidence="12">
    <location>
        <begin position="546"/>
        <end position="567"/>
    </location>
</feature>
<feature type="non-terminal residue" evidence="15">
    <location>
        <position position="1"/>
    </location>
</feature>
<dbReference type="SUPFAM" id="SSF81321">
    <property type="entry name" value="Family A G protein-coupled receptor-like"/>
    <property type="match status" value="1"/>
</dbReference>
<comment type="subcellular location">
    <subcellularLocation>
        <location evidence="1">Cell membrane</location>
        <topology evidence="1">Multi-pass membrane protein</topology>
    </subcellularLocation>
</comment>
<evidence type="ECO:0000256" key="6">
    <source>
        <dbReference type="ARBA" id="ARBA00022989"/>
    </source>
</evidence>
<dbReference type="InterPro" id="IPR017452">
    <property type="entry name" value="GPCR_Rhodpsn_7TM"/>
</dbReference>
<feature type="transmembrane region" description="Helical" evidence="12">
    <location>
        <begin position="502"/>
        <end position="523"/>
    </location>
</feature>
<feature type="transmembrane region" description="Helical" evidence="12">
    <location>
        <begin position="462"/>
        <end position="490"/>
    </location>
</feature>
<keyword evidence="5" id="KW-0677">Repeat</keyword>
<dbReference type="InterPro" id="IPR002131">
    <property type="entry name" value="Gphrmn_rcpt_fam"/>
</dbReference>
<feature type="region of interest" description="Disordered" evidence="11">
    <location>
        <begin position="762"/>
        <end position="793"/>
    </location>
</feature>
<sequence length="850" mass="95360">NLDANKIKEVPATSFQGLISLKYLWLAANYMNDVPTEALSLCHSLEALTLALNNISLIKDYAFINMTKLNALLLQENIIRILGDHAFDGLDHLTHLDLNLNQITEFPVALSVLSRLKELDLQRNRISYIRDNAFSGNPELKIVELLGNSIRSVGKYAFSNMPKLEKLALSTAKDLKEFPDLTGTSSISGLHLDRCSIQSVPDDLCIQLPNLKSLDLHSNPIQTIPNLSECNELRIINLGGTAITSLEGKPFIGLFKLRDLTLNNNYITIIPEDAFVGLTDLQYLDLQRSAIEEIHPNAFAPLKHLENLNLSENKFRVLPTVGLKKLVFLKTQGTETLHDFPSAKSFPQITRLYLEYEYHCCEFLQMEEESEDPLSAITESFEWLSSHAEITDNVSLEHFTDISDVMNIDYNYNMENDNIELDSDFYNDDFTIGDFEDISAYNNNPIECLPYPTPFTPCDDLFGWWALRCGVWVVFLLALFGNGTVIFVIVVSRTKMCVPRFLICNLACADFCMAIYLGFLAIIDASTLGDFKKHAVIWQHSSGCQIAGFLAVLSSELSVFTLAVITMERNYAITHAMHLNKRLSLKTASIVMAGGWLLSLFCATLPLVGFSSYTKFAICLPFETSPARSLGFVMGIMTLNALAFVIIVGCYLKMYCSILGSQAWNSNDSRVAKRMALLVFTDFACWAPIAFFSITSMFHTPLISLDGAKVLTIFVLPLNSCANPFLYAIFTNQFKKDCSMICRRLEERSVLTSRSVIKMSNSRNQYSSSVQSSRRLSVNDKNHHSNSNESVPTNCNYQQLAVKQNNDYQSSLPFKDDKDTCENLLESIKSFGDIPLVMQKNNCQESDGDC</sequence>
<evidence type="ECO:0000259" key="13">
    <source>
        <dbReference type="PROSITE" id="PS50262"/>
    </source>
</evidence>
<dbReference type="SUPFAM" id="SSF52058">
    <property type="entry name" value="L domain-like"/>
    <property type="match status" value="2"/>
</dbReference>
<dbReference type="Gene3D" id="1.20.1070.10">
    <property type="entry name" value="Rhodopsin 7-helix transmembrane proteins"/>
    <property type="match status" value="1"/>
</dbReference>
<protein>
    <submittedName>
        <fullName evidence="15">Leucine-rich repeat-containing G-protein coupled receptor 5-like</fullName>
    </submittedName>
</protein>
<keyword evidence="10" id="KW-0807">Transducer</keyword>
<organism evidence="14 15">
    <name type="scientific">Saccoglossus kowalevskii</name>
    <name type="common">Acorn worm</name>
    <dbReference type="NCBI Taxonomy" id="10224"/>
    <lineage>
        <taxon>Eukaryota</taxon>
        <taxon>Metazoa</taxon>
        <taxon>Hemichordata</taxon>
        <taxon>Enteropneusta</taxon>
        <taxon>Harrimaniidae</taxon>
        <taxon>Saccoglossus</taxon>
    </lineage>
</organism>
<keyword evidence="2" id="KW-1003">Cell membrane</keyword>
<dbReference type="PRINTS" id="PR00373">
    <property type="entry name" value="GLYCHORMONER"/>
</dbReference>
<dbReference type="SMART" id="SM00369">
    <property type="entry name" value="LRR_TYP"/>
    <property type="match status" value="9"/>
</dbReference>
<feature type="transmembrane region" description="Helical" evidence="12">
    <location>
        <begin position="630"/>
        <end position="654"/>
    </location>
</feature>
<dbReference type="Pfam" id="PF00001">
    <property type="entry name" value="7tm_1"/>
    <property type="match status" value="1"/>
</dbReference>
<dbReference type="PROSITE" id="PS50262">
    <property type="entry name" value="G_PROTEIN_RECEP_F1_2"/>
    <property type="match status" value="1"/>
</dbReference>
<accession>A0ABM0MRH0</accession>
<feature type="transmembrane region" description="Helical" evidence="12">
    <location>
        <begin position="710"/>
        <end position="730"/>
    </location>
</feature>
<evidence type="ECO:0000313" key="15">
    <source>
        <dbReference type="RefSeq" id="XP_006822611.1"/>
    </source>
</evidence>
<evidence type="ECO:0000256" key="9">
    <source>
        <dbReference type="ARBA" id="ARBA00023170"/>
    </source>
</evidence>
<dbReference type="PRINTS" id="PR00237">
    <property type="entry name" value="GPCRRHODOPSN"/>
</dbReference>
<dbReference type="InterPro" id="IPR000276">
    <property type="entry name" value="GPCR_Rhodpsn"/>
</dbReference>
<keyword evidence="4 12" id="KW-0812">Transmembrane</keyword>
<feature type="transmembrane region" description="Helical" evidence="12">
    <location>
        <begin position="588"/>
        <end position="610"/>
    </location>
</feature>
<evidence type="ECO:0000256" key="12">
    <source>
        <dbReference type="SAM" id="Phobius"/>
    </source>
</evidence>
<evidence type="ECO:0000256" key="7">
    <source>
        <dbReference type="ARBA" id="ARBA00023040"/>
    </source>
</evidence>
<dbReference type="SMART" id="SM00365">
    <property type="entry name" value="LRR_SD22"/>
    <property type="match status" value="4"/>
</dbReference>
<dbReference type="PANTHER" id="PTHR24372">
    <property type="entry name" value="GLYCOPROTEIN HORMONE RECEPTOR"/>
    <property type="match status" value="1"/>
</dbReference>
<dbReference type="PROSITE" id="PS51450">
    <property type="entry name" value="LRR"/>
    <property type="match status" value="4"/>
</dbReference>
<name>A0ABM0MRH0_SACKO</name>
<feature type="transmembrane region" description="Helical" evidence="12">
    <location>
        <begin position="675"/>
        <end position="698"/>
    </location>
</feature>